<comment type="caution">
    <text evidence="2">The sequence shown here is derived from an EMBL/GenBank/DDBJ whole genome shotgun (WGS) entry which is preliminary data.</text>
</comment>
<protein>
    <recommendedName>
        <fullName evidence="1">DUF2134 domain-containing protein</fullName>
    </recommendedName>
</protein>
<keyword evidence="3" id="KW-1185">Reference proteome</keyword>
<evidence type="ECO:0000259" key="1">
    <source>
        <dbReference type="Pfam" id="PF09977"/>
    </source>
</evidence>
<proteinExistence type="predicted"/>
<dbReference type="EMBL" id="VFSU01000021">
    <property type="protein sequence ID" value="TPE61824.1"/>
    <property type="molecule type" value="Genomic_DNA"/>
</dbReference>
<evidence type="ECO:0000313" key="2">
    <source>
        <dbReference type="EMBL" id="TPE61824.1"/>
    </source>
</evidence>
<dbReference type="OrthoDB" id="7624353at2"/>
<evidence type="ECO:0000313" key="3">
    <source>
        <dbReference type="Proteomes" id="UP000319897"/>
    </source>
</evidence>
<sequence>MNGLSRNLRRLRRDKSAAVAMLVALSLPVLIGAAALSIDIANFRYVQGRLQSAADAGALAAISKVDKASDAKAAGVDYAGRNVPTGFGTVTQSSDVEIGIWDPVARSFTVSADATQINAVRVSAVRNVQRRNGVPTIFLQYFDQSSPNMQAQAVAARQLIVQYEPPEKTDLDNEAWDYNRLYAYCYKYSGTGTAASRRSQMSLIADNIPTSGSGVSNFWTEAGKRGFGKVPSPLVWPECAKGESLSFRLENIREVKQAISNTTTTKNAWAAYDANKSTKLYNHYTDTTIASGVETFGGLTESVLETVRCDTKDLCDPNKTGTVIPKGKNRTPQVSGLPCLPGKYMYFGWEDRPPTHGSDRDYDDIRILMRCPKTGTLGDGMSRLVS</sequence>
<dbReference type="AlphaFoldDB" id="A0A501XNF8"/>
<dbReference type="InterPro" id="IPR018705">
    <property type="entry name" value="DUF2134_membrane"/>
</dbReference>
<reference evidence="2 3" key="1">
    <citation type="submission" date="2019-06" db="EMBL/GenBank/DDBJ databases">
        <authorList>
            <person name="Lee I."/>
            <person name="Jang G.I."/>
            <person name="Hwang C.Y."/>
        </authorList>
    </citation>
    <scope>NUCLEOTIDE SEQUENCE [LARGE SCALE GENOMIC DNA]</scope>
    <source>
        <strain evidence="2 3">PAMC 28131</strain>
    </source>
</reference>
<dbReference type="RefSeq" id="WP_140927883.1">
    <property type="nucleotide sequence ID" value="NZ_VFSU01000021.1"/>
</dbReference>
<organism evidence="2 3">
    <name type="scientific">Sandaracinobacter neustonicus</name>
    <dbReference type="NCBI Taxonomy" id="1715348"/>
    <lineage>
        <taxon>Bacteria</taxon>
        <taxon>Pseudomonadati</taxon>
        <taxon>Pseudomonadota</taxon>
        <taxon>Alphaproteobacteria</taxon>
        <taxon>Sphingomonadales</taxon>
        <taxon>Sphingosinicellaceae</taxon>
        <taxon>Sandaracinobacter</taxon>
    </lineage>
</organism>
<accession>A0A501XNF8</accession>
<feature type="domain" description="DUF2134" evidence="1">
    <location>
        <begin position="56"/>
        <end position="155"/>
    </location>
</feature>
<gene>
    <name evidence="2" type="ORF">FJQ54_07990</name>
</gene>
<name>A0A501XNF8_9SPHN</name>
<dbReference type="Pfam" id="PF09977">
    <property type="entry name" value="Tad_C"/>
    <property type="match status" value="1"/>
</dbReference>
<dbReference type="Proteomes" id="UP000319897">
    <property type="component" value="Unassembled WGS sequence"/>
</dbReference>